<dbReference type="CDD" id="cd10787">
    <property type="entry name" value="LamB_YcsF_like"/>
    <property type="match status" value="1"/>
</dbReference>
<evidence type="ECO:0000313" key="3">
    <source>
        <dbReference type="Proteomes" id="UP000193484"/>
    </source>
</evidence>
<dbReference type="PANTHER" id="PTHR30292">
    <property type="entry name" value="UNCHARACTERIZED PROTEIN YBGL-RELATED"/>
    <property type="match status" value="1"/>
</dbReference>
<accession>A0A1X1RAE4</accession>
<dbReference type="Pfam" id="PF03746">
    <property type="entry name" value="LamB_YcsF"/>
    <property type="match status" value="1"/>
</dbReference>
<evidence type="ECO:0000313" key="2">
    <source>
        <dbReference type="EMBL" id="ORV02063.1"/>
    </source>
</evidence>
<organism evidence="2 3">
    <name type="scientific">Mycolicibacterium fallax</name>
    <name type="common">Mycobacterium fallax</name>
    <dbReference type="NCBI Taxonomy" id="1793"/>
    <lineage>
        <taxon>Bacteria</taxon>
        <taxon>Bacillati</taxon>
        <taxon>Actinomycetota</taxon>
        <taxon>Actinomycetes</taxon>
        <taxon>Mycobacteriales</taxon>
        <taxon>Mycobacteriaceae</taxon>
        <taxon>Mycolicibacterium</taxon>
    </lineage>
</organism>
<keyword evidence="3" id="KW-1185">Reference proteome</keyword>
<comment type="catalytic activity">
    <reaction evidence="1">
        <text>5-oxo-L-proline + ATP + 2 H2O = L-glutamate + ADP + phosphate + H(+)</text>
        <dbReference type="Rhea" id="RHEA:10348"/>
        <dbReference type="ChEBI" id="CHEBI:15377"/>
        <dbReference type="ChEBI" id="CHEBI:15378"/>
        <dbReference type="ChEBI" id="CHEBI:29985"/>
        <dbReference type="ChEBI" id="CHEBI:30616"/>
        <dbReference type="ChEBI" id="CHEBI:43474"/>
        <dbReference type="ChEBI" id="CHEBI:58402"/>
        <dbReference type="ChEBI" id="CHEBI:456216"/>
        <dbReference type="EC" id="3.5.2.9"/>
    </reaction>
</comment>
<protein>
    <recommendedName>
        <fullName evidence="1">5-oxoprolinase subunit A</fullName>
        <shortName evidence="1">5-OPase subunit A</shortName>
        <ecNumber evidence="1">3.5.2.9</ecNumber>
    </recommendedName>
    <alternativeName>
        <fullName evidence="1">5-oxoprolinase (ATP-hydrolyzing) subunit A</fullName>
    </alternativeName>
</protein>
<dbReference type="AlphaFoldDB" id="A0A1X1RAE4"/>
<keyword evidence="1" id="KW-0547">Nucleotide-binding</keyword>
<dbReference type="EMBL" id="LQOJ01000042">
    <property type="protein sequence ID" value="ORV02063.1"/>
    <property type="molecule type" value="Genomic_DNA"/>
</dbReference>
<evidence type="ECO:0000256" key="1">
    <source>
        <dbReference type="HAMAP-Rule" id="MF_00691"/>
    </source>
</evidence>
<dbReference type="GO" id="GO:0005524">
    <property type="term" value="F:ATP binding"/>
    <property type="evidence" value="ECO:0007669"/>
    <property type="project" value="UniProtKB-UniRule"/>
</dbReference>
<dbReference type="InterPro" id="IPR005501">
    <property type="entry name" value="LamB/YcsF/PxpA-like"/>
</dbReference>
<comment type="caution">
    <text evidence="2">The sequence shown here is derived from an EMBL/GenBank/DDBJ whole genome shotgun (WGS) entry which is preliminary data.</text>
</comment>
<dbReference type="GO" id="GO:0005975">
    <property type="term" value="P:carbohydrate metabolic process"/>
    <property type="evidence" value="ECO:0007669"/>
    <property type="project" value="InterPro"/>
</dbReference>
<name>A0A1X1RAE4_MYCFA</name>
<dbReference type="Gene3D" id="3.20.20.370">
    <property type="entry name" value="Glycoside hydrolase/deacetylase"/>
    <property type="match status" value="1"/>
</dbReference>
<reference evidence="2 3" key="1">
    <citation type="submission" date="2016-01" db="EMBL/GenBank/DDBJ databases">
        <title>The new phylogeny of the genus Mycobacterium.</title>
        <authorList>
            <person name="Tarcisio F."/>
            <person name="Conor M."/>
            <person name="Antonella G."/>
            <person name="Elisabetta G."/>
            <person name="Giulia F.S."/>
            <person name="Sara T."/>
            <person name="Anna F."/>
            <person name="Clotilde B."/>
            <person name="Roberto B."/>
            <person name="Veronica D.S."/>
            <person name="Fabio R."/>
            <person name="Monica P."/>
            <person name="Olivier J."/>
            <person name="Enrico T."/>
            <person name="Nicola S."/>
        </authorList>
    </citation>
    <scope>NUCLEOTIDE SEQUENCE [LARGE SCALE GENOMIC DNA]</scope>
    <source>
        <strain evidence="2 3">DSM 44179</strain>
    </source>
</reference>
<dbReference type="HAMAP" id="MF_00691">
    <property type="entry name" value="PxpA"/>
    <property type="match status" value="1"/>
</dbReference>
<dbReference type="OrthoDB" id="9773478at2"/>
<dbReference type="STRING" id="1793.AWC04_12605"/>
<keyword evidence="1" id="KW-0378">Hydrolase</keyword>
<comment type="subunit">
    <text evidence="1">Forms a complex composed of PxpA, PxpB and PxpC.</text>
</comment>
<sequence length="256" mass="27105">MGEAKFTVDLNADIGEGFGIWRIGDDEAMIGMITSANLACGFHAGDPAGLLEVCRMAAEAGAHIGAQVSYRDLHGFGRRFIDVTFEDLFADVIYQIGALQAVAEVAGTRVSYVKPHGALYNSVATHPVQARAVTAAVHAVNPELPLLGQPGSELFRQASMVGLRTVAEVFADRAYHPDGTLVSRREAGAVLHDPAAIAERAVRMVKDGVVAAVDGSVVPVHVQSICVHGDSPGAPHIAAAVWEQLRQHDIDLQPFT</sequence>
<comment type="similarity">
    <text evidence="1">Belongs to the LamB/PxpA family.</text>
</comment>
<dbReference type="NCBIfam" id="NF003814">
    <property type="entry name" value="PRK05406.1-3"/>
    <property type="match status" value="1"/>
</dbReference>
<gene>
    <name evidence="1" type="primary">pxpA</name>
    <name evidence="2" type="ORF">AWC04_12605</name>
</gene>
<dbReference type="PANTHER" id="PTHR30292:SF0">
    <property type="entry name" value="5-OXOPROLINASE SUBUNIT A"/>
    <property type="match status" value="1"/>
</dbReference>
<comment type="function">
    <text evidence="1">Catalyzes the cleavage of 5-oxoproline to form L-glutamate coupled to the hydrolysis of ATP to ADP and inorganic phosphate.</text>
</comment>
<dbReference type="GO" id="GO:0017168">
    <property type="term" value="F:5-oxoprolinase (ATP-hydrolyzing) activity"/>
    <property type="evidence" value="ECO:0007669"/>
    <property type="project" value="UniProtKB-UniRule"/>
</dbReference>
<dbReference type="NCBIfam" id="NF003816">
    <property type="entry name" value="PRK05406.1-5"/>
    <property type="match status" value="1"/>
</dbReference>
<dbReference type="SUPFAM" id="SSF88713">
    <property type="entry name" value="Glycoside hydrolase/deacetylase"/>
    <property type="match status" value="1"/>
</dbReference>
<dbReference type="InterPro" id="IPR011330">
    <property type="entry name" value="Glyco_hydro/deAcase_b/a-brl"/>
</dbReference>
<proteinExistence type="inferred from homology"/>
<dbReference type="RefSeq" id="WP_085096719.1">
    <property type="nucleotide sequence ID" value="NZ_AP022603.1"/>
</dbReference>
<dbReference type="Proteomes" id="UP000193484">
    <property type="component" value="Unassembled WGS sequence"/>
</dbReference>
<keyword evidence="1" id="KW-0067">ATP-binding</keyword>
<dbReference type="EC" id="3.5.2.9" evidence="1"/>